<keyword evidence="4 9" id="KW-0812">Transmembrane</keyword>
<sequence>MAATLTNKSSSSRMRTLNRALESGALNQVSRMLNHTLSRAELGHLLESSPPRTRKILWELLDKKRQSKILPFLGDELIADVLRDMSAEEVADVTVDGDIDIDDAVDILQVLPEKVTQDVLNVMDDQNRQRVEAILSYPEDTAGGLMNTDTVTIRADITLDVVLRYLRRHESIPATTDNLIVVNRKDELIGLLPISILLVSDPSITVREIMETDFHRITADTPDDQVAQLFEREDLVTAPVVDGNGKLLGRITIDDVVDVIREDADHSLMSMAGLDEEDDIFAPVFKTSRRRAVWLGINLLTAFLASAVIGMFEATLEKVVALAILMPIVASMGGIAGSQTLTLVIRGIATGHIRNNNLSWLLSREILVGLINGLLWGSAVAITAALWFSDITIGFIIGGALLINLVIAVFSGSMLPSLLKSMNIDPALAGSVLLTTITDVVGYLVFLGMATLFYNLA</sequence>
<evidence type="ECO:0000256" key="3">
    <source>
        <dbReference type="ARBA" id="ARBA00022448"/>
    </source>
</evidence>
<keyword evidence="9" id="KW-0479">Metal-binding</keyword>
<keyword evidence="3 9" id="KW-0813">Transport</keyword>
<evidence type="ECO:0000256" key="4">
    <source>
        <dbReference type="ARBA" id="ARBA00022692"/>
    </source>
</evidence>
<evidence type="ECO:0000259" key="10">
    <source>
        <dbReference type="PROSITE" id="PS51371"/>
    </source>
</evidence>
<dbReference type="SMART" id="SM00116">
    <property type="entry name" value="CBS"/>
    <property type="match status" value="2"/>
</dbReference>
<keyword evidence="6 9" id="KW-1133">Transmembrane helix</keyword>
<comment type="function">
    <text evidence="9">Acts as a magnesium transporter.</text>
</comment>
<keyword evidence="7 9" id="KW-0472">Membrane</keyword>
<dbReference type="InterPro" id="IPR038076">
    <property type="entry name" value="MgtE_N_sf"/>
</dbReference>
<keyword evidence="5 9" id="KW-0460">Magnesium</keyword>
<dbReference type="Pfam" id="PF00571">
    <property type="entry name" value="CBS"/>
    <property type="match status" value="2"/>
</dbReference>
<dbReference type="InterPro" id="IPR006668">
    <property type="entry name" value="Mg_transptr_MgtE_intracell_dom"/>
</dbReference>
<dbReference type="PANTHER" id="PTHR43773">
    <property type="entry name" value="MAGNESIUM TRANSPORTER MGTE"/>
    <property type="match status" value="1"/>
</dbReference>
<evidence type="ECO:0000256" key="9">
    <source>
        <dbReference type="RuleBase" id="RU362011"/>
    </source>
</evidence>
<evidence type="ECO:0000256" key="5">
    <source>
        <dbReference type="ARBA" id="ARBA00022842"/>
    </source>
</evidence>
<feature type="transmembrane region" description="Helical" evidence="9">
    <location>
        <begin position="366"/>
        <end position="387"/>
    </location>
</feature>
<evidence type="ECO:0000313" key="11">
    <source>
        <dbReference type="EMBL" id="GAA3939116.1"/>
    </source>
</evidence>
<dbReference type="SMART" id="SM00924">
    <property type="entry name" value="MgtE_N"/>
    <property type="match status" value="1"/>
</dbReference>
<name>A0ABP7N884_9GAMM</name>
<dbReference type="NCBIfam" id="TIGR00400">
    <property type="entry name" value="mgtE"/>
    <property type="match status" value="1"/>
</dbReference>
<dbReference type="Pfam" id="PF01769">
    <property type="entry name" value="MgtE"/>
    <property type="match status" value="1"/>
</dbReference>
<feature type="transmembrane region" description="Helical" evidence="9">
    <location>
        <begin position="324"/>
        <end position="345"/>
    </location>
</feature>
<feature type="transmembrane region" description="Helical" evidence="9">
    <location>
        <begin position="393"/>
        <end position="415"/>
    </location>
</feature>
<dbReference type="EMBL" id="BAABBN010000015">
    <property type="protein sequence ID" value="GAA3939116.1"/>
    <property type="molecule type" value="Genomic_DNA"/>
</dbReference>
<dbReference type="SUPFAM" id="SSF161093">
    <property type="entry name" value="MgtE membrane domain-like"/>
    <property type="match status" value="1"/>
</dbReference>
<feature type="transmembrane region" description="Helical" evidence="9">
    <location>
        <begin position="292"/>
        <end position="312"/>
    </location>
</feature>
<dbReference type="Gene3D" id="1.10.357.20">
    <property type="entry name" value="SLC41 divalent cation transporters, integral membrane domain"/>
    <property type="match status" value="1"/>
</dbReference>
<organism evidence="11 12">
    <name type="scientific">Litoribacillus peritrichatus</name>
    <dbReference type="NCBI Taxonomy" id="718191"/>
    <lineage>
        <taxon>Bacteria</taxon>
        <taxon>Pseudomonadati</taxon>
        <taxon>Pseudomonadota</taxon>
        <taxon>Gammaproteobacteria</taxon>
        <taxon>Oceanospirillales</taxon>
        <taxon>Oceanospirillaceae</taxon>
        <taxon>Litoribacillus</taxon>
    </lineage>
</organism>
<keyword evidence="9" id="KW-1003">Cell membrane</keyword>
<keyword evidence="8" id="KW-0129">CBS domain</keyword>
<evidence type="ECO:0000313" key="12">
    <source>
        <dbReference type="Proteomes" id="UP001501565"/>
    </source>
</evidence>
<reference evidence="12" key="1">
    <citation type="journal article" date="2019" name="Int. J. Syst. Evol. Microbiol.">
        <title>The Global Catalogue of Microorganisms (GCM) 10K type strain sequencing project: providing services to taxonomists for standard genome sequencing and annotation.</title>
        <authorList>
            <consortium name="The Broad Institute Genomics Platform"/>
            <consortium name="The Broad Institute Genome Sequencing Center for Infectious Disease"/>
            <person name="Wu L."/>
            <person name="Ma J."/>
        </authorList>
    </citation>
    <scope>NUCLEOTIDE SEQUENCE [LARGE SCALE GENOMIC DNA]</scope>
    <source>
        <strain evidence="12">JCM 17551</strain>
    </source>
</reference>
<feature type="domain" description="CBS" evidence="10">
    <location>
        <begin position="210"/>
        <end position="268"/>
    </location>
</feature>
<dbReference type="Gene3D" id="3.10.580.10">
    <property type="entry name" value="CBS-domain"/>
    <property type="match status" value="1"/>
</dbReference>
<comment type="subunit">
    <text evidence="9">Homodimer.</text>
</comment>
<accession>A0ABP7N884</accession>
<dbReference type="Pfam" id="PF03448">
    <property type="entry name" value="MgtE_N"/>
    <property type="match status" value="1"/>
</dbReference>
<feature type="transmembrane region" description="Helical" evidence="9">
    <location>
        <begin position="427"/>
        <end position="454"/>
    </location>
</feature>
<dbReference type="CDD" id="cd04606">
    <property type="entry name" value="CBS_pair_Mg_transporter"/>
    <property type="match status" value="1"/>
</dbReference>
<dbReference type="InterPro" id="IPR036739">
    <property type="entry name" value="SLC41_membr_dom_sf"/>
</dbReference>
<evidence type="ECO:0000256" key="1">
    <source>
        <dbReference type="ARBA" id="ARBA00004141"/>
    </source>
</evidence>
<dbReference type="PANTHER" id="PTHR43773:SF1">
    <property type="entry name" value="MAGNESIUM TRANSPORTER MGTE"/>
    <property type="match status" value="1"/>
</dbReference>
<evidence type="ECO:0000256" key="7">
    <source>
        <dbReference type="ARBA" id="ARBA00023136"/>
    </source>
</evidence>
<proteinExistence type="inferred from homology"/>
<dbReference type="InterPro" id="IPR006667">
    <property type="entry name" value="SLC41_membr_dom"/>
</dbReference>
<dbReference type="RefSeq" id="WP_344800314.1">
    <property type="nucleotide sequence ID" value="NZ_BAABBN010000015.1"/>
</dbReference>
<evidence type="ECO:0000256" key="8">
    <source>
        <dbReference type="PROSITE-ProRule" id="PRU00703"/>
    </source>
</evidence>
<dbReference type="SUPFAM" id="SSF54631">
    <property type="entry name" value="CBS-domain pair"/>
    <property type="match status" value="1"/>
</dbReference>
<comment type="subcellular location">
    <subcellularLocation>
        <location evidence="9">Cell membrane</location>
        <topology evidence="9">Multi-pass membrane protein</topology>
    </subcellularLocation>
    <subcellularLocation>
        <location evidence="1">Membrane</location>
        <topology evidence="1">Multi-pass membrane protein</topology>
    </subcellularLocation>
</comment>
<protein>
    <recommendedName>
        <fullName evidence="9">Magnesium transporter MgtE</fullName>
    </recommendedName>
</protein>
<comment type="caution">
    <text evidence="11">The sequence shown here is derived from an EMBL/GenBank/DDBJ whole genome shotgun (WGS) entry which is preliminary data.</text>
</comment>
<dbReference type="InterPro" id="IPR000644">
    <property type="entry name" value="CBS_dom"/>
</dbReference>
<dbReference type="PROSITE" id="PS51371">
    <property type="entry name" value="CBS"/>
    <property type="match status" value="1"/>
</dbReference>
<gene>
    <name evidence="11" type="primary">mgtE</name>
    <name evidence="11" type="ORF">GCM10022277_38970</name>
</gene>
<comment type="similarity">
    <text evidence="2 9">Belongs to the SLC41A transporter family.</text>
</comment>
<dbReference type="SUPFAM" id="SSF158791">
    <property type="entry name" value="MgtE N-terminal domain-like"/>
    <property type="match status" value="1"/>
</dbReference>
<keyword evidence="12" id="KW-1185">Reference proteome</keyword>
<evidence type="ECO:0000256" key="6">
    <source>
        <dbReference type="ARBA" id="ARBA00022989"/>
    </source>
</evidence>
<dbReference type="Gene3D" id="1.25.60.10">
    <property type="entry name" value="MgtE N-terminal domain-like"/>
    <property type="match status" value="1"/>
</dbReference>
<dbReference type="InterPro" id="IPR046342">
    <property type="entry name" value="CBS_dom_sf"/>
</dbReference>
<evidence type="ECO:0000256" key="2">
    <source>
        <dbReference type="ARBA" id="ARBA00009749"/>
    </source>
</evidence>
<dbReference type="InterPro" id="IPR006669">
    <property type="entry name" value="MgtE_transporter"/>
</dbReference>
<dbReference type="Proteomes" id="UP001501565">
    <property type="component" value="Unassembled WGS sequence"/>
</dbReference>